<protein>
    <recommendedName>
        <fullName evidence="5">Secreted protein</fullName>
    </recommendedName>
</protein>
<feature type="region of interest" description="Disordered" evidence="1">
    <location>
        <begin position="82"/>
        <end position="188"/>
    </location>
</feature>
<dbReference type="RefSeq" id="WP_347230657.1">
    <property type="nucleotide sequence ID" value="NZ_JASKMB010000017.1"/>
</dbReference>
<keyword evidence="2" id="KW-0472">Membrane</keyword>
<sequence length="424" mass="41757">MVPAVLRGNALSTWSATAVPEAAACVVRAAARRRAVRLALVVGAVFALGVLFGEQAEAADGRPAVGGVVRVDAGGVRSVLGGLTAAGDGPAARKTAGSEGRLANERGSQSAAQPPAESGTRHAETRVTHADGELGSRSGRQAVAESGSRSVGALGTVSGGERAASGQGALPRAESGARSAKQPGLPSLGEAVRGAGERVGRPVVERVVQSVVRPSAPVEAPLERVVRPVGRLVHDVTQELGTIASTLPAVSLPVLEQPTALPPQVLPGLPTLPTTLPAPAGVPAQLLPAADAPAARAGQAPAPPPAPADISAVPAQAAHGPRPSVATPATAPTVPTAPTAPRAAHQATPATPQAPPAPTPTGGGESDGPLGSRSSADPGTARHADAGAVPAAHRALPRLLPGAAAPAETPRTREHSRDVHVPPA</sequence>
<feature type="compositionally biased region" description="Low complexity" evidence="1">
    <location>
        <begin position="308"/>
        <end position="351"/>
    </location>
</feature>
<comment type="caution">
    <text evidence="3">The sequence shown here is derived from an EMBL/GenBank/DDBJ whole genome shotgun (WGS) entry which is preliminary data.</text>
</comment>
<feature type="transmembrane region" description="Helical" evidence="2">
    <location>
        <begin position="35"/>
        <end position="53"/>
    </location>
</feature>
<evidence type="ECO:0000256" key="1">
    <source>
        <dbReference type="SAM" id="MobiDB-lite"/>
    </source>
</evidence>
<feature type="compositionally biased region" description="Basic and acidic residues" evidence="1">
    <location>
        <begin position="119"/>
        <end position="134"/>
    </location>
</feature>
<reference evidence="3 4" key="1">
    <citation type="submission" date="2023-05" db="EMBL/GenBank/DDBJ databases">
        <title>Streptomyces fuscus sp. nov., a brown-black pigment producing actinomyces isolated from dry sand of Sea duck farm.</title>
        <authorList>
            <person name="Xie J."/>
            <person name="Shen N."/>
        </authorList>
    </citation>
    <scope>NUCLEOTIDE SEQUENCE [LARGE SCALE GENOMIC DNA]</scope>
    <source>
        <strain evidence="3 4">CGMCC 4.1883</strain>
    </source>
</reference>
<dbReference type="EMBL" id="JASKMB010000017">
    <property type="protein sequence ID" value="MDT6972099.1"/>
    <property type="molecule type" value="Genomic_DNA"/>
</dbReference>
<proteinExistence type="predicted"/>
<evidence type="ECO:0000313" key="3">
    <source>
        <dbReference type="EMBL" id="MDT6972099.1"/>
    </source>
</evidence>
<evidence type="ECO:0008006" key="5">
    <source>
        <dbReference type="Google" id="ProtNLM"/>
    </source>
</evidence>
<accession>A0ABU3JAM0</accession>
<evidence type="ECO:0000256" key="2">
    <source>
        <dbReference type="SAM" id="Phobius"/>
    </source>
</evidence>
<organism evidence="3 4">
    <name type="scientific">Streptomyces thermocarboxydus</name>
    <dbReference type="NCBI Taxonomy" id="59299"/>
    <lineage>
        <taxon>Bacteria</taxon>
        <taxon>Bacillati</taxon>
        <taxon>Actinomycetota</taxon>
        <taxon>Actinomycetes</taxon>
        <taxon>Kitasatosporales</taxon>
        <taxon>Streptomycetaceae</taxon>
        <taxon>Streptomyces</taxon>
    </lineage>
</organism>
<feature type="compositionally biased region" description="Basic and acidic residues" evidence="1">
    <location>
        <begin position="410"/>
        <end position="424"/>
    </location>
</feature>
<keyword evidence="2" id="KW-1133">Transmembrane helix</keyword>
<feature type="compositionally biased region" description="Low complexity" evidence="1">
    <location>
        <begin position="388"/>
        <end position="407"/>
    </location>
</feature>
<feature type="compositionally biased region" description="Low complexity" evidence="1">
    <location>
        <begin position="291"/>
        <end position="300"/>
    </location>
</feature>
<feature type="region of interest" description="Disordered" evidence="1">
    <location>
        <begin position="291"/>
        <end position="424"/>
    </location>
</feature>
<evidence type="ECO:0000313" key="4">
    <source>
        <dbReference type="Proteomes" id="UP001257895"/>
    </source>
</evidence>
<dbReference type="Proteomes" id="UP001257895">
    <property type="component" value="Unassembled WGS sequence"/>
</dbReference>
<gene>
    <name evidence="3" type="ORF">QNO05_19920</name>
</gene>
<name>A0ABU3JAM0_9ACTN</name>
<keyword evidence="2" id="KW-0812">Transmembrane</keyword>
<keyword evidence="4" id="KW-1185">Reference proteome</keyword>